<feature type="region of interest" description="Disordered" evidence="1">
    <location>
        <begin position="1"/>
        <end position="63"/>
    </location>
</feature>
<keyword evidence="3" id="KW-1185">Reference proteome</keyword>
<feature type="compositionally biased region" description="Low complexity" evidence="1">
    <location>
        <begin position="15"/>
        <end position="27"/>
    </location>
</feature>
<evidence type="ECO:0000256" key="1">
    <source>
        <dbReference type="SAM" id="MobiDB-lite"/>
    </source>
</evidence>
<evidence type="ECO:0000313" key="3">
    <source>
        <dbReference type="Proteomes" id="UP000245910"/>
    </source>
</evidence>
<dbReference type="AlphaFoldDB" id="A0A2L2TJQ7"/>
<name>A0A2L2TJQ7_9HYPO</name>
<accession>A0A2L2TJQ7</accession>
<reference evidence="3" key="1">
    <citation type="submission" date="2014-10" db="EMBL/GenBank/DDBJ databases">
        <authorList>
            <person name="King R."/>
        </authorList>
    </citation>
    <scope>NUCLEOTIDE SEQUENCE [LARGE SCALE GENOMIC DNA]</scope>
    <source>
        <strain evidence="3">A3/5</strain>
    </source>
</reference>
<dbReference type="Proteomes" id="UP000245910">
    <property type="component" value="Chromosome II"/>
</dbReference>
<organism evidence="2 3">
    <name type="scientific">Fusarium venenatum</name>
    <dbReference type="NCBI Taxonomy" id="56646"/>
    <lineage>
        <taxon>Eukaryota</taxon>
        <taxon>Fungi</taxon>
        <taxon>Dikarya</taxon>
        <taxon>Ascomycota</taxon>
        <taxon>Pezizomycotina</taxon>
        <taxon>Sordariomycetes</taxon>
        <taxon>Hypocreomycetidae</taxon>
        <taxon>Hypocreales</taxon>
        <taxon>Nectriaceae</taxon>
        <taxon>Fusarium</taxon>
    </lineage>
</organism>
<sequence>MSERKDLGNVTSQMTPSASTSAEAPPSYDVAQPRSYDQTHAPSYDTAQSQSLQDGTSDPEDLPTLVLNSTKIYSLYAPNHILYQLSKPPYDGGHYNIYGVEKVRYRLVEGDSEQKLQSSPDHIYDFKHAEIPKHRTTGSGIRVEATGGNPERLLEAESPLKDRLNRGKTNTVVWKDDKGQVVAIETKLQRNKDNIIEEPPRLAIKVRVDEKLYDLLITCWCAQVWKSAQKDLKEPMSWDKVKRIASAVPNKTSAIYGGGKGGFIF</sequence>
<protein>
    <submittedName>
        <fullName evidence="2">Uncharacterized protein</fullName>
    </submittedName>
</protein>
<evidence type="ECO:0000313" key="2">
    <source>
        <dbReference type="EMBL" id="CEI63296.1"/>
    </source>
</evidence>
<feature type="compositionally biased region" description="Polar residues" evidence="1">
    <location>
        <begin position="35"/>
        <end position="56"/>
    </location>
</feature>
<dbReference type="EMBL" id="LN649230">
    <property type="protein sequence ID" value="CEI63296.1"/>
    <property type="molecule type" value="Genomic_DNA"/>
</dbReference>
<proteinExistence type="predicted"/>